<keyword evidence="1" id="KW-0812">Transmembrane</keyword>
<dbReference type="PATRIC" id="fig|1423726.3.peg.628"/>
<sequence length="75" mass="8486">MWITGGGKAAYIPVPVLIISLMMALGVYGYIRYKQLKVADKRAQEIRPTAKQNRVFDSWVDQCKADDRNQNKNAA</sequence>
<dbReference type="Proteomes" id="UP000051461">
    <property type="component" value="Unassembled WGS sequence"/>
</dbReference>
<dbReference type="STRING" id="1423726.FC07_GL000610"/>
<accession>A0A0R1GRD1</accession>
<gene>
    <name evidence="2" type="ORF">FC07_GL000610</name>
</gene>
<evidence type="ECO:0000256" key="1">
    <source>
        <dbReference type="SAM" id="Phobius"/>
    </source>
</evidence>
<organism evidence="2 3">
    <name type="scientific">Loigolactobacillus bifermentans DSM 20003</name>
    <dbReference type="NCBI Taxonomy" id="1423726"/>
    <lineage>
        <taxon>Bacteria</taxon>
        <taxon>Bacillati</taxon>
        <taxon>Bacillota</taxon>
        <taxon>Bacilli</taxon>
        <taxon>Lactobacillales</taxon>
        <taxon>Lactobacillaceae</taxon>
        <taxon>Loigolactobacillus</taxon>
    </lineage>
</organism>
<evidence type="ECO:0000313" key="2">
    <source>
        <dbReference type="EMBL" id="KRK34401.1"/>
    </source>
</evidence>
<keyword evidence="1" id="KW-0472">Membrane</keyword>
<keyword evidence="3" id="KW-1185">Reference proteome</keyword>
<name>A0A0R1GRD1_9LACO</name>
<keyword evidence="1" id="KW-1133">Transmembrane helix</keyword>
<protein>
    <submittedName>
        <fullName evidence="2">Uncharacterized protein</fullName>
    </submittedName>
</protein>
<dbReference type="EMBL" id="AZDA01000092">
    <property type="protein sequence ID" value="KRK34401.1"/>
    <property type="molecule type" value="Genomic_DNA"/>
</dbReference>
<proteinExistence type="predicted"/>
<reference evidence="2 3" key="1">
    <citation type="journal article" date="2015" name="Genome Announc.">
        <title>Expanding the biotechnology potential of lactobacilli through comparative genomics of 213 strains and associated genera.</title>
        <authorList>
            <person name="Sun Z."/>
            <person name="Harris H.M."/>
            <person name="McCann A."/>
            <person name="Guo C."/>
            <person name="Argimon S."/>
            <person name="Zhang W."/>
            <person name="Yang X."/>
            <person name="Jeffery I.B."/>
            <person name="Cooney J.C."/>
            <person name="Kagawa T.F."/>
            <person name="Liu W."/>
            <person name="Song Y."/>
            <person name="Salvetti E."/>
            <person name="Wrobel A."/>
            <person name="Rasinkangas P."/>
            <person name="Parkhill J."/>
            <person name="Rea M.C."/>
            <person name="O'Sullivan O."/>
            <person name="Ritari J."/>
            <person name="Douillard F.P."/>
            <person name="Paul Ross R."/>
            <person name="Yang R."/>
            <person name="Briner A.E."/>
            <person name="Felis G.E."/>
            <person name="de Vos W.M."/>
            <person name="Barrangou R."/>
            <person name="Klaenhammer T.R."/>
            <person name="Caufield P.W."/>
            <person name="Cui Y."/>
            <person name="Zhang H."/>
            <person name="O'Toole P.W."/>
        </authorList>
    </citation>
    <scope>NUCLEOTIDE SEQUENCE [LARGE SCALE GENOMIC DNA]</scope>
    <source>
        <strain evidence="2 3">DSM 20003</strain>
    </source>
</reference>
<comment type="caution">
    <text evidence="2">The sequence shown here is derived from an EMBL/GenBank/DDBJ whole genome shotgun (WGS) entry which is preliminary data.</text>
</comment>
<dbReference type="AlphaFoldDB" id="A0A0R1GRD1"/>
<feature type="transmembrane region" description="Helical" evidence="1">
    <location>
        <begin position="12"/>
        <end position="31"/>
    </location>
</feature>
<dbReference type="RefSeq" id="WP_057905040.1">
    <property type="nucleotide sequence ID" value="NZ_AZDA01000092.1"/>
</dbReference>
<evidence type="ECO:0000313" key="3">
    <source>
        <dbReference type="Proteomes" id="UP000051461"/>
    </source>
</evidence>